<evidence type="ECO:0000313" key="12">
    <source>
        <dbReference type="Proteomes" id="UP000639010"/>
    </source>
</evidence>
<evidence type="ECO:0000256" key="5">
    <source>
        <dbReference type="PROSITE-ProRule" id="PRU00284"/>
    </source>
</evidence>
<dbReference type="Proteomes" id="UP000639010">
    <property type="component" value="Unassembled WGS sequence"/>
</dbReference>
<sequence length="560" mass="59537">MLSKFRIRGRLFIILGLNIALIAIMGFVAFFMATSINGKLSLVLGRDLPGTAVLLEADRDLHQMLLAERGLLLSVPGTAEYDNNMKSYRENMEQADSRLKKFIAVSFSEEKKELVDQYVRDRAAWEAVSNRIIELRARSTGEASPEAVEMAITDGAAKFDIMREHINKLTEIVDNDAKDAGQEAAAAFERLKLILAIITFGSIFVGGALTLFISNGITGPLGRMIAMLRDIAEGEGDLTKRIKDQSGMETQELAEWFNQFVDRVHNIIKDVAHNSSQVSMAARTLLELAGNLSSSSGSMTGTSNTVAASAEEMSANMNSVAASMEQFTVNIGTVATSSEEMSATITEISVSTGKAKDITGQAVAAAGKASVQVNELGTAAQDIGKVTEAISAISSQTNLLALNATIEAARAGEAGRGFAVVANEIKELAQQTARATEEIRGKIQGIQQTTGQTVQEIGQISSVINDVDSIVGSIAAAVEEQSVTTRDIADNVGQASIGVQQVNENVAQADSVLRTIARDVTSVNAASGEVAQTAESMHANSQSLARLAENLDAMVSKFKI</sequence>
<dbReference type="Pfam" id="PF00015">
    <property type="entry name" value="MCPsignal"/>
    <property type="match status" value="1"/>
</dbReference>
<evidence type="ECO:0000256" key="7">
    <source>
        <dbReference type="SAM" id="Phobius"/>
    </source>
</evidence>
<dbReference type="PROSITE" id="PS50885">
    <property type="entry name" value="HAMP"/>
    <property type="match status" value="1"/>
</dbReference>
<keyword evidence="7" id="KW-0472">Membrane</keyword>
<dbReference type="SMART" id="SM00283">
    <property type="entry name" value="MA"/>
    <property type="match status" value="1"/>
</dbReference>
<organism evidence="11 12">
    <name type="scientific">Desulfomicrobium macestii</name>
    <dbReference type="NCBI Taxonomy" id="90731"/>
    <lineage>
        <taxon>Bacteria</taxon>
        <taxon>Pseudomonadati</taxon>
        <taxon>Thermodesulfobacteriota</taxon>
        <taxon>Desulfovibrionia</taxon>
        <taxon>Desulfovibrionales</taxon>
        <taxon>Desulfomicrobiaceae</taxon>
        <taxon>Desulfomicrobium</taxon>
    </lineage>
</organism>
<dbReference type="Pfam" id="PF12729">
    <property type="entry name" value="4HB_MCP_1"/>
    <property type="match status" value="1"/>
</dbReference>
<dbReference type="PANTHER" id="PTHR32089">
    <property type="entry name" value="METHYL-ACCEPTING CHEMOTAXIS PROTEIN MCPB"/>
    <property type="match status" value="1"/>
</dbReference>
<feature type="domain" description="HAMP" evidence="10">
    <location>
        <begin position="215"/>
        <end position="269"/>
    </location>
</feature>
<proteinExistence type="inferred from homology"/>
<gene>
    <name evidence="11" type="ORF">H4684_004101</name>
</gene>
<dbReference type="PANTHER" id="PTHR32089:SF112">
    <property type="entry name" value="LYSOZYME-LIKE PROTEIN-RELATED"/>
    <property type="match status" value="1"/>
</dbReference>
<keyword evidence="7" id="KW-0812">Transmembrane</keyword>
<dbReference type="InterPro" id="IPR024478">
    <property type="entry name" value="HlyB_4HB_MCP"/>
</dbReference>
<keyword evidence="2" id="KW-0997">Cell inner membrane</keyword>
<feature type="domain" description="Methyl-accepting transducer" evidence="8">
    <location>
        <begin position="288"/>
        <end position="524"/>
    </location>
</feature>
<evidence type="ECO:0000259" key="8">
    <source>
        <dbReference type="PROSITE" id="PS50111"/>
    </source>
</evidence>
<dbReference type="PROSITE" id="PS50111">
    <property type="entry name" value="CHEMOTAXIS_TRANSDUC_2"/>
    <property type="match status" value="1"/>
</dbReference>
<evidence type="ECO:0000256" key="1">
    <source>
        <dbReference type="ARBA" id="ARBA00004429"/>
    </source>
</evidence>
<dbReference type="InterPro" id="IPR000727">
    <property type="entry name" value="T_SNARE_dom"/>
</dbReference>
<dbReference type="PRINTS" id="PR00260">
    <property type="entry name" value="CHEMTRNSDUCR"/>
</dbReference>
<dbReference type="EMBL" id="JADBGG010000071">
    <property type="protein sequence ID" value="MBE1427407.1"/>
    <property type="molecule type" value="Genomic_DNA"/>
</dbReference>
<dbReference type="CDD" id="cd06225">
    <property type="entry name" value="HAMP"/>
    <property type="match status" value="1"/>
</dbReference>
<dbReference type="RefSeq" id="WP_225940589.1">
    <property type="nucleotide sequence ID" value="NZ_JADBGG010000071.1"/>
</dbReference>
<protein>
    <submittedName>
        <fullName evidence="11">Methyl-accepting chemotaxis protein</fullName>
    </submittedName>
</protein>
<keyword evidence="2" id="KW-1003">Cell membrane</keyword>
<accession>A0ABR9H9M8</accession>
<evidence type="ECO:0000256" key="4">
    <source>
        <dbReference type="ARBA" id="ARBA00029447"/>
    </source>
</evidence>
<evidence type="ECO:0000256" key="6">
    <source>
        <dbReference type="SAM" id="Coils"/>
    </source>
</evidence>
<dbReference type="Gene3D" id="1.10.287.950">
    <property type="entry name" value="Methyl-accepting chemotaxis protein"/>
    <property type="match status" value="1"/>
</dbReference>
<dbReference type="InterPro" id="IPR004090">
    <property type="entry name" value="Chemotax_Me-accpt_rcpt"/>
</dbReference>
<dbReference type="InterPro" id="IPR003660">
    <property type="entry name" value="HAMP_dom"/>
</dbReference>
<dbReference type="Pfam" id="PF00672">
    <property type="entry name" value="HAMP"/>
    <property type="match status" value="1"/>
</dbReference>
<keyword evidence="7" id="KW-1133">Transmembrane helix</keyword>
<comment type="similarity">
    <text evidence="4">Belongs to the methyl-accepting chemotaxis (MCP) protein family.</text>
</comment>
<feature type="domain" description="T-SNARE coiled-coil homology" evidence="9">
    <location>
        <begin position="447"/>
        <end position="509"/>
    </location>
</feature>
<feature type="transmembrane region" description="Helical" evidence="7">
    <location>
        <begin position="193"/>
        <end position="214"/>
    </location>
</feature>
<name>A0ABR9H9M8_9BACT</name>
<comment type="subcellular location">
    <subcellularLocation>
        <location evidence="1">Cell inner membrane</location>
        <topology evidence="1">Multi-pass membrane protein</topology>
    </subcellularLocation>
</comment>
<dbReference type="SMART" id="SM00397">
    <property type="entry name" value="t_SNARE"/>
    <property type="match status" value="1"/>
</dbReference>
<dbReference type="SUPFAM" id="SSF58104">
    <property type="entry name" value="Methyl-accepting chemotaxis protein (MCP) signaling domain"/>
    <property type="match status" value="1"/>
</dbReference>
<evidence type="ECO:0000259" key="9">
    <source>
        <dbReference type="PROSITE" id="PS50192"/>
    </source>
</evidence>
<keyword evidence="6" id="KW-0175">Coiled coil</keyword>
<dbReference type="InterPro" id="IPR004089">
    <property type="entry name" value="MCPsignal_dom"/>
</dbReference>
<feature type="coiled-coil region" evidence="6">
    <location>
        <begin position="78"/>
        <end position="105"/>
    </location>
</feature>
<evidence type="ECO:0000259" key="10">
    <source>
        <dbReference type="PROSITE" id="PS50885"/>
    </source>
</evidence>
<reference evidence="11 12" key="1">
    <citation type="submission" date="2020-10" db="EMBL/GenBank/DDBJ databases">
        <title>Genomic Encyclopedia of Type Strains, Phase IV (KMG-IV): sequencing the most valuable type-strain genomes for metagenomic binning, comparative biology and taxonomic classification.</title>
        <authorList>
            <person name="Goeker M."/>
        </authorList>
    </citation>
    <scope>NUCLEOTIDE SEQUENCE [LARGE SCALE GENOMIC DNA]</scope>
    <source>
        <strain evidence="11 12">DSM 4194</strain>
    </source>
</reference>
<dbReference type="SMART" id="SM00304">
    <property type="entry name" value="HAMP"/>
    <property type="match status" value="1"/>
</dbReference>
<comment type="caution">
    <text evidence="11">The sequence shown here is derived from an EMBL/GenBank/DDBJ whole genome shotgun (WGS) entry which is preliminary data.</text>
</comment>
<feature type="transmembrane region" description="Helical" evidence="7">
    <location>
        <begin position="12"/>
        <end position="33"/>
    </location>
</feature>
<dbReference type="PROSITE" id="PS50192">
    <property type="entry name" value="T_SNARE"/>
    <property type="match status" value="1"/>
</dbReference>
<keyword evidence="12" id="KW-1185">Reference proteome</keyword>
<keyword evidence="3 5" id="KW-0807">Transducer</keyword>
<evidence type="ECO:0000256" key="2">
    <source>
        <dbReference type="ARBA" id="ARBA00022519"/>
    </source>
</evidence>
<evidence type="ECO:0000313" key="11">
    <source>
        <dbReference type="EMBL" id="MBE1427407.1"/>
    </source>
</evidence>
<evidence type="ECO:0000256" key="3">
    <source>
        <dbReference type="ARBA" id="ARBA00023224"/>
    </source>
</evidence>